<keyword evidence="4" id="KW-0472">Membrane</keyword>
<evidence type="ECO:0000256" key="4">
    <source>
        <dbReference type="ARBA" id="ARBA00023136"/>
    </source>
</evidence>
<dbReference type="InterPro" id="IPR006043">
    <property type="entry name" value="NCS2"/>
</dbReference>
<evidence type="ECO:0000256" key="1">
    <source>
        <dbReference type="ARBA" id="ARBA00004141"/>
    </source>
</evidence>
<dbReference type="GO" id="GO:0022857">
    <property type="term" value="F:transmembrane transporter activity"/>
    <property type="evidence" value="ECO:0007669"/>
    <property type="project" value="InterPro"/>
</dbReference>
<keyword evidence="3" id="KW-1133">Transmembrane helix</keyword>
<dbReference type="PATRIC" id="fig|1230460.4.peg.2930"/>
<dbReference type="GO" id="GO:0016020">
    <property type="term" value="C:membrane"/>
    <property type="evidence" value="ECO:0007669"/>
    <property type="project" value="UniProtKB-SubCell"/>
</dbReference>
<accession>L9VZ96</accession>
<evidence type="ECO:0000313" key="5">
    <source>
        <dbReference type="EMBL" id="ELY42514.1"/>
    </source>
</evidence>
<evidence type="ECO:0000256" key="2">
    <source>
        <dbReference type="ARBA" id="ARBA00022692"/>
    </source>
</evidence>
<evidence type="ECO:0000313" key="6">
    <source>
        <dbReference type="Proteomes" id="UP000011661"/>
    </source>
</evidence>
<evidence type="ECO:0000256" key="3">
    <source>
        <dbReference type="ARBA" id="ARBA00022989"/>
    </source>
</evidence>
<keyword evidence="6" id="KW-1185">Reference proteome</keyword>
<dbReference type="AlphaFoldDB" id="L9VZ96"/>
<dbReference type="STRING" id="1230460.C495_14402"/>
<name>L9VZ96_9EURY</name>
<dbReference type="EMBL" id="AOHX01000045">
    <property type="protein sequence ID" value="ELY42514.1"/>
    <property type="molecule type" value="Genomic_DNA"/>
</dbReference>
<dbReference type="eggNOG" id="arCOG02805">
    <property type="taxonomic scope" value="Archaea"/>
</dbReference>
<reference evidence="5 6" key="1">
    <citation type="journal article" date="2014" name="PLoS Genet.">
        <title>Phylogenetically driven sequencing of extremely halophilic archaea reveals strategies for static and dynamic osmo-response.</title>
        <authorList>
            <person name="Becker E.A."/>
            <person name="Seitzer P.M."/>
            <person name="Tritt A."/>
            <person name="Larsen D."/>
            <person name="Krusor M."/>
            <person name="Yao A.I."/>
            <person name="Wu D."/>
            <person name="Madern D."/>
            <person name="Eisen J.A."/>
            <person name="Darling A.E."/>
            <person name="Facciotti M.T."/>
        </authorList>
    </citation>
    <scope>NUCLEOTIDE SEQUENCE [LARGE SCALE GENOMIC DNA]</scope>
    <source>
        <strain evidence="5 6">JCM 14089</strain>
    </source>
</reference>
<proteinExistence type="predicted"/>
<dbReference type="Proteomes" id="UP000011661">
    <property type="component" value="Unassembled WGS sequence"/>
</dbReference>
<protein>
    <submittedName>
        <fullName evidence="5">Uracil-xanthine permease</fullName>
    </submittedName>
</protein>
<dbReference type="Pfam" id="PF00860">
    <property type="entry name" value="Xan_ur_permease"/>
    <property type="match status" value="1"/>
</dbReference>
<keyword evidence="2" id="KW-0812">Transmembrane</keyword>
<sequence length="62" mass="6537">MEAAEGRNPTDTEFRGGLFNDGILSSLGSIFSAFPITSFSQNVGIANFTGVMSRHIVGPSDD</sequence>
<comment type="subcellular location">
    <subcellularLocation>
        <location evidence="1">Membrane</location>
        <topology evidence="1">Multi-pass membrane protein</topology>
    </subcellularLocation>
</comment>
<organism evidence="5 6">
    <name type="scientific">Natronorubrum sulfidifaciens JCM 14089</name>
    <dbReference type="NCBI Taxonomy" id="1230460"/>
    <lineage>
        <taxon>Archaea</taxon>
        <taxon>Methanobacteriati</taxon>
        <taxon>Methanobacteriota</taxon>
        <taxon>Stenosarchaea group</taxon>
        <taxon>Halobacteria</taxon>
        <taxon>Halobacteriales</taxon>
        <taxon>Natrialbaceae</taxon>
        <taxon>Natronorubrum</taxon>
    </lineage>
</organism>
<gene>
    <name evidence="5" type="ORF">C495_14402</name>
</gene>
<comment type="caution">
    <text evidence="5">The sequence shown here is derived from an EMBL/GenBank/DDBJ whole genome shotgun (WGS) entry which is preliminary data.</text>
</comment>